<protein>
    <submittedName>
        <fullName evidence="2">Uncharacterized protein</fullName>
    </submittedName>
</protein>
<feature type="transmembrane region" description="Helical" evidence="1">
    <location>
        <begin position="32"/>
        <end position="55"/>
    </location>
</feature>
<feature type="transmembrane region" description="Helical" evidence="1">
    <location>
        <begin position="67"/>
        <end position="86"/>
    </location>
</feature>
<feature type="transmembrane region" description="Helical" evidence="1">
    <location>
        <begin position="6"/>
        <end position="25"/>
    </location>
</feature>
<name>A0A545U1F1_9PROT</name>
<organism evidence="2 3">
    <name type="scientific">Denitrobaculum tricleocarpae</name>
    <dbReference type="NCBI Taxonomy" id="2591009"/>
    <lineage>
        <taxon>Bacteria</taxon>
        <taxon>Pseudomonadati</taxon>
        <taxon>Pseudomonadota</taxon>
        <taxon>Alphaproteobacteria</taxon>
        <taxon>Rhodospirillales</taxon>
        <taxon>Rhodospirillaceae</taxon>
        <taxon>Denitrobaculum</taxon>
    </lineage>
</organism>
<accession>A0A545U1F1</accession>
<proteinExistence type="predicted"/>
<dbReference type="EMBL" id="VHSH01000001">
    <property type="protein sequence ID" value="TQV83295.1"/>
    <property type="molecule type" value="Genomic_DNA"/>
</dbReference>
<evidence type="ECO:0000313" key="2">
    <source>
        <dbReference type="EMBL" id="TQV83295.1"/>
    </source>
</evidence>
<keyword evidence="1" id="KW-0812">Transmembrane</keyword>
<sequence length="95" mass="10502">MPTWITVLMLTPMALWLVVYGFLFFITDGDALIPGIGAGPAFTFAFPLCGLWMLLEGLISGVNQLTLGGLFVLLCMGFMLSATYLFRRFGDRKNE</sequence>
<keyword evidence="1" id="KW-0472">Membrane</keyword>
<dbReference type="Proteomes" id="UP000315252">
    <property type="component" value="Unassembled WGS sequence"/>
</dbReference>
<keyword evidence="3" id="KW-1185">Reference proteome</keyword>
<dbReference type="AlphaFoldDB" id="A0A545U1F1"/>
<reference evidence="2 3" key="1">
    <citation type="submission" date="2019-06" db="EMBL/GenBank/DDBJ databases">
        <title>Whole genome sequence for Rhodospirillaceae sp. R148.</title>
        <authorList>
            <person name="Wang G."/>
        </authorList>
    </citation>
    <scope>NUCLEOTIDE SEQUENCE [LARGE SCALE GENOMIC DNA]</scope>
    <source>
        <strain evidence="2 3">R148</strain>
    </source>
</reference>
<keyword evidence="1" id="KW-1133">Transmembrane helix</keyword>
<comment type="caution">
    <text evidence="2">The sequence shown here is derived from an EMBL/GenBank/DDBJ whole genome shotgun (WGS) entry which is preliminary data.</text>
</comment>
<gene>
    <name evidence="2" type="ORF">FKG95_01455</name>
</gene>
<evidence type="ECO:0000256" key="1">
    <source>
        <dbReference type="SAM" id="Phobius"/>
    </source>
</evidence>
<evidence type="ECO:0000313" key="3">
    <source>
        <dbReference type="Proteomes" id="UP000315252"/>
    </source>
</evidence>
<dbReference type="RefSeq" id="WP_142894444.1">
    <property type="nucleotide sequence ID" value="NZ_ML660052.1"/>
</dbReference>